<protein>
    <recommendedName>
        <fullName evidence="2">Centromere protein S</fullName>
    </recommendedName>
</protein>
<evidence type="ECO:0000256" key="2">
    <source>
        <dbReference type="ARBA" id="ARBA00016400"/>
    </source>
</evidence>
<dbReference type="PANTHER" id="PTHR22980">
    <property type="entry name" value="CORTISTATIN"/>
    <property type="match status" value="1"/>
</dbReference>
<dbReference type="EMBL" id="JAACNH010000008">
    <property type="protein sequence ID" value="KAG8434806.1"/>
    <property type="molecule type" value="Genomic_DNA"/>
</dbReference>
<dbReference type="InterPro" id="IPR029003">
    <property type="entry name" value="CENP-S/Mhf1"/>
</dbReference>
<evidence type="ECO:0000313" key="7">
    <source>
        <dbReference type="EMBL" id="KAG8434806.1"/>
    </source>
</evidence>
<gene>
    <name evidence="7" type="ORF">GDO86_012961</name>
</gene>
<evidence type="ECO:0000256" key="3">
    <source>
        <dbReference type="ARBA" id="ARBA00022763"/>
    </source>
</evidence>
<reference evidence="7" key="1">
    <citation type="thesis" date="2020" institute="ProQuest LLC" country="789 East Eisenhower Parkway, Ann Arbor, MI, USA">
        <title>Comparative Genomics and Chromosome Evolution.</title>
        <authorList>
            <person name="Mudd A.B."/>
        </authorList>
    </citation>
    <scope>NUCLEOTIDE SEQUENCE</scope>
    <source>
        <strain evidence="7">Female2</strain>
        <tissue evidence="7">Blood</tissue>
    </source>
</reference>
<evidence type="ECO:0000313" key="8">
    <source>
        <dbReference type="Proteomes" id="UP000812440"/>
    </source>
</evidence>
<organism evidence="7 8">
    <name type="scientific">Hymenochirus boettgeri</name>
    <name type="common">Congo dwarf clawed frog</name>
    <dbReference type="NCBI Taxonomy" id="247094"/>
    <lineage>
        <taxon>Eukaryota</taxon>
        <taxon>Metazoa</taxon>
        <taxon>Chordata</taxon>
        <taxon>Craniata</taxon>
        <taxon>Vertebrata</taxon>
        <taxon>Euteleostomi</taxon>
        <taxon>Amphibia</taxon>
        <taxon>Batrachia</taxon>
        <taxon>Anura</taxon>
        <taxon>Pipoidea</taxon>
        <taxon>Pipidae</taxon>
        <taxon>Pipinae</taxon>
        <taxon>Hymenochirus</taxon>
    </lineage>
</organism>
<evidence type="ECO:0000256" key="6">
    <source>
        <dbReference type="SAM" id="MobiDB-lite"/>
    </source>
</evidence>
<dbReference type="CDD" id="cd22919">
    <property type="entry name" value="HFD_CENP-S"/>
    <property type="match status" value="1"/>
</dbReference>
<comment type="caution">
    <text evidence="7">The sequence shown here is derived from an EMBL/GenBank/DDBJ whole genome shotgun (WGS) entry which is preliminary data.</text>
</comment>
<dbReference type="GO" id="GO:0071821">
    <property type="term" value="C:FANCM-MHF complex"/>
    <property type="evidence" value="ECO:0007669"/>
    <property type="project" value="InterPro"/>
</dbReference>
<dbReference type="PANTHER" id="PTHR22980:SF0">
    <property type="entry name" value="CENTROMERE PROTEIN S"/>
    <property type="match status" value="1"/>
</dbReference>
<accession>A0A8T2IXE7</accession>
<keyword evidence="8" id="KW-1185">Reference proteome</keyword>
<sequence>MEREATAKEKRLKAAVHYIVGSLCQDVAYDKETQFSKQAIAALSEITFKQCETFAKDLKVFARHAKRTSINMDDVKLLARRSRSLYAHMSKYSNKINLEKKKKLGSGENSSRSCDVDPFVSESKE</sequence>
<dbReference type="GO" id="GO:0003682">
    <property type="term" value="F:chromatin binding"/>
    <property type="evidence" value="ECO:0007669"/>
    <property type="project" value="TreeGrafter"/>
</dbReference>
<keyword evidence="4" id="KW-0238">DNA-binding</keyword>
<comment type="similarity">
    <text evidence="1">Belongs to the TAF9 family. CENP-S/MHF1 subfamily.</text>
</comment>
<dbReference type="Proteomes" id="UP000812440">
    <property type="component" value="Chromosome 7"/>
</dbReference>
<dbReference type="GO" id="GO:0046982">
    <property type="term" value="F:protein heterodimerization activity"/>
    <property type="evidence" value="ECO:0007669"/>
    <property type="project" value="InterPro"/>
</dbReference>
<dbReference type="GO" id="GO:0006281">
    <property type="term" value="P:DNA repair"/>
    <property type="evidence" value="ECO:0007669"/>
    <property type="project" value="UniProtKB-KW"/>
</dbReference>
<dbReference type="AlphaFoldDB" id="A0A8T2IXE7"/>
<dbReference type="GO" id="GO:0003677">
    <property type="term" value="F:DNA binding"/>
    <property type="evidence" value="ECO:0007669"/>
    <property type="project" value="UniProtKB-KW"/>
</dbReference>
<evidence type="ECO:0000256" key="5">
    <source>
        <dbReference type="ARBA" id="ARBA00023204"/>
    </source>
</evidence>
<keyword evidence="5" id="KW-0234">DNA repair</keyword>
<dbReference type="SUPFAM" id="SSF47113">
    <property type="entry name" value="Histone-fold"/>
    <property type="match status" value="1"/>
</dbReference>
<dbReference type="InterPro" id="IPR009072">
    <property type="entry name" value="Histone-fold"/>
</dbReference>
<dbReference type="GO" id="GO:0031297">
    <property type="term" value="P:replication fork processing"/>
    <property type="evidence" value="ECO:0007669"/>
    <property type="project" value="TreeGrafter"/>
</dbReference>
<proteinExistence type="inferred from homology"/>
<dbReference type="OrthoDB" id="1872155at2759"/>
<evidence type="ECO:0000256" key="1">
    <source>
        <dbReference type="ARBA" id="ARBA00006612"/>
    </source>
</evidence>
<evidence type="ECO:0000256" key="4">
    <source>
        <dbReference type="ARBA" id="ARBA00023125"/>
    </source>
</evidence>
<dbReference type="Gene3D" id="1.10.20.10">
    <property type="entry name" value="Histone, subunit A"/>
    <property type="match status" value="1"/>
</dbReference>
<keyword evidence="3" id="KW-0227">DNA damage</keyword>
<dbReference type="Pfam" id="PF15630">
    <property type="entry name" value="CENP-S"/>
    <property type="match status" value="1"/>
</dbReference>
<dbReference type="GO" id="GO:0000712">
    <property type="term" value="P:resolution of meiotic recombination intermediates"/>
    <property type="evidence" value="ECO:0007669"/>
    <property type="project" value="TreeGrafter"/>
</dbReference>
<feature type="region of interest" description="Disordered" evidence="6">
    <location>
        <begin position="101"/>
        <end position="125"/>
    </location>
</feature>
<name>A0A8T2IXE7_9PIPI</name>